<dbReference type="SMART" id="SM01217">
    <property type="entry name" value="Fn3_like"/>
    <property type="match status" value="1"/>
</dbReference>
<dbReference type="Gene3D" id="3.20.20.300">
    <property type="entry name" value="Glycoside hydrolase, family 3, N-terminal domain"/>
    <property type="match status" value="1"/>
</dbReference>
<dbReference type="AlphaFoldDB" id="A0A2U3N3T7"/>
<evidence type="ECO:0000313" key="5">
    <source>
        <dbReference type="Proteomes" id="UP000245974"/>
    </source>
</evidence>
<evidence type="ECO:0000259" key="3">
    <source>
        <dbReference type="SMART" id="SM01217"/>
    </source>
</evidence>
<dbReference type="Pfam" id="PF14310">
    <property type="entry name" value="Fn3-like"/>
    <property type="match status" value="1"/>
</dbReference>
<dbReference type="InterPro" id="IPR013783">
    <property type="entry name" value="Ig-like_fold"/>
</dbReference>
<dbReference type="Gene3D" id="3.40.50.1700">
    <property type="entry name" value="Glycoside hydrolase family 3 C-terminal domain"/>
    <property type="match status" value="1"/>
</dbReference>
<accession>A0A2U3N3T7</accession>
<dbReference type="EC" id="3.2.1.21" evidence="4"/>
<dbReference type="PANTHER" id="PTHR42715">
    <property type="entry name" value="BETA-GLUCOSIDASE"/>
    <property type="match status" value="1"/>
</dbReference>
<protein>
    <submittedName>
        <fullName evidence="4">Thermostable beta-glucosidase B</fullName>
        <ecNumber evidence="4">3.2.1.21</ecNumber>
    </submittedName>
</protein>
<dbReference type="InterPro" id="IPR050288">
    <property type="entry name" value="Cellulose_deg_GH3"/>
</dbReference>
<dbReference type="SUPFAM" id="SSF52279">
    <property type="entry name" value="Beta-D-glucan exohydrolase, C-terminal domain"/>
    <property type="match status" value="1"/>
</dbReference>
<proteinExistence type="inferred from homology"/>
<dbReference type="RefSeq" id="WP_121975739.1">
    <property type="nucleotide sequence ID" value="NZ_OOGT01000266.1"/>
</dbReference>
<name>A0A2U3N3T7_9GAMM</name>
<dbReference type="InParanoid" id="A0A2U3N3T7"/>
<feature type="domain" description="Fibronectin type III-like" evidence="3">
    <location>
        <begin position="607"/>
        <end position="674"/>
    </location>
</feature>
<dbReference type="PANTHER" id="PTHR42715:SF10">
    <property type="entry name" value="BETA-GLUCOSIDASE"/>
    <property type="match status" value="1"/>
</dbReference>
<comment type="similarity">
    <text evidence="1">Belongs to the glycosyl hydrolase 3 family.</text>
</comment>
<reference evidence="5" key="1">
    <citation type="submission" date="2018-03" db="EMBL/GenBank/DDBJ databases">
        <authorList>
            <person name="Blom J."/>
        </authorList>
    </citation>
    <scope>NUCLEOTIDE SEQUENCE [LARGE SCALE GENOMIC DNA]</scope>
    <source>
        <strain evidence="5">KPC-SM-21</strain>
    </source>
</reference>
<dbReference type="InterPro" id="IPR026891">
    <property type="entry name" value="Fn3-like"/>
</dbReference>
<keyword evidence="2 4" id="KW-0378">Hydrolase</keyword>
<dbReference type="InterPro" id="IPR017853">
    <property type="entry name" value="GH"/>
</dbReference>
<dbReference type="InterPro" id="IPR002772">
    <property type="entry name" value="Glyco_hydro_3_C"/>
</dbReference>
<dbReference type="Pfam" id="PF00933">
    <property type="entry name" value="Glyco_hydro_3"/>
    <property type="match status" value="1"/>
</dbReference>
<dbReference type="InterPro" id="IPR036962">
    <property type="entry name" value="Glyco_hydro_3_N_sf"/>
</dbReference>
<dbReference type="Proteomes" id="UP000245974">
    <property type="component" value="Unassembled WGS sequence"/>
</dbReference>
<dbReference type="SUPFAM" id="SSF51445">
    <property type="entry name" value="(Trans)glycosidases"/>
    <property type="match status" value="1"/>
</dbReference>
<keyword evidence="5" id="KW-1185">Reference proteome</keyword>
<dbReference type="Pfam" id="PF01915">
    <property type="entry name" value="Glyco_hydro_3_C"/>
    <property type="match status" value="1"/>
</dbReference>
<sequence length="692" mass="75379">MTDEERFGLIQSLMVMVLKPDFSSERDARIPENIPQIAGWVKGVPRLGIPDLLLTDAGMGITNPGSGRKGDQATAFPSAQALAATFNPKLAYEAGAILGKEAKSRGFNVVLGGGINLARDPRHGRNFEYFSEDPWLSAVMAAETVKGTQDQKVMGILKHASLNSQEINKWFLDARIDPAAHRESELLGFQVAIERSRPGSIMCAYNKVNGEYTCGNDTLLNQQIKKDMDYKGFIMSDWKAVYNWDFALKGLDQHSGIQLDEKEWFGLPLQQALKNGQFPRERLSDMVQRILYAIYSTGVDQWHGAQAQPDLKAHIASTVEVARQGTVLLKNNNLLPIPSDVKKIAIIGGFSNQGMISGGGGSSLVDPIGGFAMNIPLGGNNMFAPLRRLAITGPSPLNELRKQFPHAEFLTDAGETPAESAAIAKRADIAIIFAYKTEAENHDHADLSLPWGQDQLIRAVSTANPKTVVVLQTGNPVTMPWHKQVPAIIESWYSGNAGGTAIAEILSGKVNPSGRLPVTFYADIHQTPHPELPGFGTPADTPTTINYHEGAEIGYRWMAKTHAKPLFSFGHGLSYTQFSYSNLKLSGGNTVTAQFTIKNTGQRDGAEIPQLYLVNAPDGQRMRLLGFDRIQLKAGESRKVTISADPRLLSKYDALNSHWKIAGGSYTISVGKSANDLALTSQVNLNTRAFGK</sequence>
<dbReference type="InterPro" id="IPR001764">
    <property type="entry name" value="Glyco_hydro_3_N"/>
</dbReference>
<dbReference type="EMBL" id="OOGT01000266">
    <property type="protein sequence ID" value="SPL72346.1"/>
    <property type="molecule type" value="Genomic_DNA"/>
</dbReference>
<dbReference type="InterPro" id="IPR036881">
    <property type="entry name" value="Glyco_hydro_3_C_sf"/>
</dbReference>
<dbReference type="PRINTS" id="PR00133">
    <property type="entry name" value="GLHYDRLASE3"/>
</dbReference>
<evidence type="ECO:0000256" key="1">
    <source>
        <dbReference type="ARBA" id="ARBA00005336"/>
    </source>
</evidence>
<dbReference type="OrthoDB" id="9781691at2"/>
<evidence type="ECO:0000256" key="2">
    <source>
        <dbReference type="ARBA" id="ARBA00022801"/>
    </source>
</evidence>
<dbReference type="GO" id="GO:0005975">
    <property type="term" value="P:carbohydrate metabolic process"/>
    <property type="evidence" value="ECO:0007669"/>
    <property type="project" value="InterPro"/>
</dbReference>
<dbReference type="Gene3D" id="2.60.40.10">
    <property type="entry name" value="Immunoglobulins"/>
    <property type="match status" value="1"/>
</dbReference>
<gene>
    <name evidence="4" type="primary">bglB</name>
    <name evidence="4" type="ORF">KPC_3524</name>
</gene>
<dbReference type="FunCoup" id="A0A2U3N3T7">
    <property type="interactions" value="151"/>
</dbReference>
<evidence type="ECO:0000313" key="4">
    <source>
        <dbReference type="EMBL" id="SPL72346.1"/>
    </source>
</evidence>
<organism evidence="4 5">
    <name type="scientific">Acinetobacter stercoris</name>
    <dbReference type="NCBI Taxonomy" id="2126983"/>
    <lineage>
        <taxon>Bacteria</taxon>
        <taxon>Pseudomonadati</taxon>
        <taxon>Pseudomonadota</taxon>
        <taxon>Gammaproteobacteria</taxon>
        <taxon>Moraxellales</taxon>
        <taxon>Moraxellaceae</taxon>
        <taxon>Acinetobacter</taxon>
    </lineage>
</organism>
<keyword evidence="4" id="KW-0326">Glycosidase</keyword>
<dbReference type="GO" id="GO:0008422">
    <property type="term" value="F:beta-glucosidase activity"/>
    <property type="evidence" value="ECO:0007669"/>
    <property type="project" value="UniProtKB-EC"/>
</dbReference>